<evidence type="ECO:0000256" key="2">
    <source>
        <dbReference type="ARBA" id="ARBA00023043"/>
    </source>
</evidence>
<dbReference type="SUPFAM" id="SSF48403">
    <property type="entry name" value="Ankyrin repeat"/>
    <property type="match status" value="2"/>
</dbReference>
<proteinExistence type="predicted"/>
<dbReference type="Gene3D" id="1.25.40.20">
    <property type="entry name" value="Ankyrin repeat-containing domain"/>
    <property type="match status" value="3"/>
</dbReference>
<dbReference type="SMART" id="SM00248">
    <property type="entry name" value="ANK"/>
    <property type="match status" value="6"/>
</dbReference>
<evidence type="ECO:0000313" key="5">
    <source>
        <dbReference type="Proteomes" id="UP000316759"/>
    </source>
</evidence>
<dbReference type="STRING" id="46835.A0A504Z2L4"/>
<feature type="repeat" description="ANK" evidence="3">
    <location>
        <begin position="146"/>
        <end position="178"/>
    </location>
</feature>
<dbReference type="GO" id="GO:0000151">
    <property type="term" value="C:ubiquitin ligase complex"/>
    <property type="evidence" value="ECO:0007669"/>
    <property type="project" value="TreeGrafter"/>
</dbReference>
<feature type="repeat" description="ANK" evidence="3">
    <location>
        <begin position="113"/>
        <end position="145"/>
    </location>
</feature>
<dbReference type="InterPro" id="IPR002110">
    <property type="entry name" value="Ankyrin_rpt"/>
</dbReference>
<reference evidence="4 5" key="1">
    <citation type="submission" date="2019-04" db="EMBL/GenBank/DDBJ databases">
        <title>Annotation for the trematode Fasciola gigantica.</title>
        <authorList>
            <person name="Choi Y.-J."/>
        </authorList>
    </citation>
    <scope>NUCLEOTIDE SEQUENCE [LARGE SCALE GENOMIC DNA]</scope>
    <source>
        <strain evidence="4">Uganda_cow_1</strain>
    </source>
</reference>
<dbReference type="PROSITE" id="PS50297">
    <property type="entry name" value="ANK_REP_REGION"/>
    <property type="match status" value="4"/>
</dbReference>
<evidence type="ECO:0000313" key="4">
    <source>
        <dbReference type="EMBL" id="TPP64208.1"/>
    </source>
</evidence>
<dbReference type="AlphaFoldDB" id="A0A504Z2L4"/>
<protein>
    <submittedName>
        <fullName evidence="4">Protein fem-1</fullName>
    </submittedName>
</protein>
<dbReference type="PANTHER" id="PTHR24173:SF85">
    <property type="entry name" value="PROTEIN FEM-1 HOMOLOG CG6966"/>
    <property type="match status" value="1"/>
</dbReference>
<dbReference type="PANTHER" id="PTHR24173">
    <property type="entry name" value="ANKYRIN REPEAT CONTAINING"/>
    <property type="match status" value="1"/>
</dbReference>
<dbReference type="PROSITE" id="PS50088">
    <property type="entry name" value="ANK_REPEAT"/>
    <property type="match status" value="4"/>
</dbReference>
<dbReference type="Proteomes" id="UP000316759">
    <property type="component" value="Unassembled WGS sequence"/>
</dbReference>
<dbReference type="Pfam" id="PF00023">
    <property type="entry name" value="Ank"/>
    <property type="match status" value="1"/>
</dbReference>
<evidence type="ECO:0000256" key="1">
    <source>
        <dbReference type="ARBA" id="ARBA00022737"/>
    </source>
</evidence>
<sequence length="1179" mass="131957">MCSCFVRNVEAVQSFGSRQNRQSILNYCISGDLDGLRNCAGLQSFVHRSFSDGQTCLIAACRNGEIVRVGVVEFESEQVEGVPPLWCAAAAGHLPVVELLVSRGADVNRTTITNSTALRAACFDGHEQVVKFLVNHGANVEIPNRHGHTCLMISCYRGHNQIVEYLLSKNARVNRRSAKGNTALHDCAESGNLRSLQLLLDHRAIMRKDEYGQSPIMSGANAAYKKVVEYLAALSESLPCQNSDSLAISVHEKIAAYELLGASLFDRHSLVQDAIAAWFQALRLRQEVGLSPKCLIPSIPLCSCHHTSTNLNVECASNDESGGRDSSSTNGWPLVSLAAREALALTETTRDPNRNRFAISSDSLCATCSRTTTHSHINFEPAKDVHFMIDGAPASVELYSRKTSSLRSELYFAYRLEFQRIIAQSAQSPAFFTDPNTSRNTCSSPSAYSSNAAVATNENYSIPSSVSAHSPLTPVQISTPADPLLGQEPLCWVAPRCRRWSVDHTCTCRALGTQSSPGGTRTELDCSQNFRRPNRCRYCGRFTVRFGHRVRYRPNGLCTPCVLKSKVQDICRPTGQFEPLSSVTCFEQEEGENDECRSVTVNKQQSIARCACCRLVPEDHALIRRLEQCGEEAFGSVREFTNEKQLLDLMRNAHALGLQPLLIRLRVLGPDHPDTIYFIRGMEYSFYQWHRRHPWSYTTADKEAINLMRHVVLCLHFMSMILDYYLPDLKPIPEYRPLRLTSTMGPDVVCSSELSPEQDSSFENDTVSGEVNAESVLPVNAGADAQARIRMRRLISPEQKERFIRQVSLGCDYRGAIYADADNFRQCLNLWRYALELQRIFLEPLCHVSQAAFVSFAELFQFVLTNNYGGLPAVDLDPVLIIDCLELAVDNIERGMEYSFYQWHRRHPWSYTTADKEAINLMRHVVLCLHFMSMILDYYLPDLKPIPEYRPLRLTSTMGPDVVCSSELSPEQDSSFENDTVSGEVNAESVLPVNAGADAQARIRMRRLISPEQKERFIRQVYRLVRLDPRVHHGHSLVHLTCSCETSTVGRFVICQFPNLAVLSLLLQLGADPNCADVHGQRPLGYMLAQRRLHPSTQAALLVTLVRGGAHLDATDRNGLHALDPVFRHVVAESRCRVLEHTSLACQAARVARRAGFTTHDIELRARLPEHLLSFIELH</sequence>
<gene>
    <name evidence="4" type="ORF">FGIG_05328</name>
</gene>
<keyword evidence="2 3" id="KW-0040">ANK repeat</keyword>
<keyword evidence="1" id="KW-0677">Repeat</keyword>
<keyword evidence="5" id="KW-1185">Reference proteome</keyword>
<dbReference type="OrthoDB" id="4429489at2759"/>
<comment type="caution">
    <text evidence="4">The sequence shown here is derived from an EMBL/GenBank/DDBJ whole genome shotgun (WGS) entry which is preliminary data.</text>
</comment>
<feature type="repeat" description="ANK" evidence="3">
    <location>
        <begin position="179"/>
        <end position="211"/>
    </location>
</feature>
<dbReference type="EMBL" id="SUNJ01004716">
    <property type="protein sequence ID" value="TPP64208.1"/>
    <property type="molecule type" value="Genomic_DNA"/>
</dbReference>
<organism evidence="4 5">
    <name type="scientific">Fasciola gigantica</name>
    <name type="common">Giant liver fluke</name>
    <dbReference type="NCBI Taxonomy" id="46835"/>
    <lineage>
        <taxon>Eukaryota</taxon>
        <taxon>Metazoa</taxon>
        <taxon>Spiralia</taxon>
        <taxon>Lophotrochozoa</taxon>
        <taxon>Platyhelminthes</taxon>
        <taxon>Trematoda</taxon>
        <taxon>Digenea</taxon>
        <taxon>Plagiorchiida</taxon>
        <taxon>Echinostomata</taxon>
        <taxon>Echinostomatoidea</taxon>
        <taxon>Fasciolidae</taxon>
        <taxon>Fasciola</taxon>
    </lineage>
</organism>
<dbReference type="InterPro" id="IPR036770">
    <property type="entry name" value="Ankyrin_rpt-contain_sf"/>
</dbReference>
<dbReference type="Pfam" id="PF12796">
    <property type="entry name" value="Ank_2"/>
    <property type="match status" value="2"/>
</dbReference>
<accession>A0A504Z2L4</accession>
<dbReference type="GO" id="GO:0006511">
    <property type="term" value="P:ubiquitin-dependent protein catabolic process"/>
    <property type="evidence" value="ECO:0007669"/>
    <property type="project" value="TreeGrafter"/>
</dbReference>
<feature type="repeat" description="ANK" evidence="3">
    <location>
        <begin position="80"/>
        <end position="112"/>
    </location>
</feature>
<evidence type="ECO:0000256" key="3">
    <source>
        <dbReference type="PROSITE-ProRule" id="PRU00023"/>
    </source>
</evidence>
<name>A0A504Z2L4_FASGI</name>